<dbReference type="RefSeq" id="WP_117983622.1">
    <property type="nucleotide sequence ID" value="NZ_QRQO01000031.1"/>
</dbReference>
<evidence type="ECO:0000313" key="4">
    <source>
        <dbReference type="Proteomes" id="UP000283700"/>
    </source>
</evidence>
<dbReference type="EMBL" id="QSOE01000157">
    <property type="protein sequence ID" value="RGI78286.1"/>
    <property type="molecule type" value="Genomic_DNA"/>
</dbReference>
<reference evidence="3 4" key="1">
    <citation type="submission" date="2018-08" db="EMBL/GenBank/DDBJ databases">
        <title>A genome reference for cultivated species of the human gut microbiota.</title>
        <authorList>
            <person name="Zou Y."/>
            <person name="Xue W."/>
            <person name="Luo G."/>
        </authorList>
    </citation>
    <scope>NUCLEOTIDE SEQUENCE [LARGE SCALE GENOMIC DNA]</scope>
    <source>
        <strain evidence="2 4">AF31-17AC</strain>
        <strain evidence="1 3">TM10-1AC</strain>
    </source>
</reference>
<gene>
    <name evidence="2" type="ORF">DWZ29_11010</name>
    <name evidence="1" type="ORF">DXD91_14435</name>
</gene>
<accession>A0A374N3L4</accession>
<dbReference type="EMBL" id="QRQO01000031">
    <property type="protein sequence ID" value="RHN11872.1"/>
    <property type="molecule type" value="Genomic_DNA"/>
</dbReference>
<evidence type="ECO:0000313" key="1">
    <source>
        <dbReference type="EMBL" id="RGI78286.1"/>
    </source>
</evidence>
<protein>
    <submittedName>
        <fullName evidence="1">Uncharacterized protein</fullName>
    </submittedName>
</protein>
<proteinExistence type="predicted"/>
<evidence type="ECO:0000313" key="2">
    <source>
        <dbReference type="EMBL" id="RHN11872.1"/>
    </source>
</evidence>
<dbReference type="Proteomes" id="UP000262524">
    <property type="component" value="Unassembled WGS sequence"/>
</dbReference>
<organism evidence="1 3">
    <name type="scientific">Anaerobutyricum hallii</name>
    <dbReference type="NCBI Taxonomy" id="39488"/>
    <lineage>
        <taxon>Bacteria</taxon>
        <taxon>Bacillati</taxon>
        <taxon>Bacillota</taxon>
        <taxon>Clostridia</taxon>
        <taxon>Lachnospirales</taxon>
        <taxon>Lachnospiraceae</taxon>
        <taxon>Anaerobutyricum</taxon>
    </lineage>
</organism>
<comment type="caution">
    <text evidence="1">The sequence shown here is derived from an EMBL/GenBank/DDBJ whole genome shotgun (WGS) entry which is preliminary data.</text>
</comment>
<sequence length="119" mass="13838">MRITKKERKKNAEQFYNMFMSGCCNKTAIVAQKCVSTNPNINKVQFMAVPSPLSYGTPVIIAESNFGLTGCFAELLKNIHPEIIQEKSYFDDGFNEWLEENYHFRITYKDGFVFFLERD</sequence>
<dbReference type="AlphaFoldDB" id="A0A374N3L4"/>
<name>A0A374N3L4_9FIRM</name>
<evidence type="ECO:0000313" key="3">
    <source>
        <dbReference type="Proteomes" id="UP000262524"/>
    </source>
</evidence>
<dbReference type="Proteomes" id="UP000283700">
    <property type="component" value="Unassembled WGS sequence"/>
</dbReference>